<evidence type="ECO:0000313" key="2">
    <source>
        <dbReference type="EMBL" id="GFH08154.1"/>
    </source>
</evidence>
<sequence>MLCCAAGTPLQNRLSELWGLMQFLMPGAFGPITDFERWFMAPLEALRCGPPAAGATATSGAEVPEAGLTEEEFMLATNRLHQVLRPFMLRRLKESVATELPAKAERVVRCAASPYQTALNQL</sequence>
<keyword evidence="3" id="KW-1185">Reference proteome</keyword>
<dbReference type="Gene3D" id="3.40.50.300">
    <property type="entry name" value="P-loop containing nucleotide triphosphate hydrolases"/>
    <property type="match status" value="1"/>
</dbReference>
<proteinExistence type="predicted"/>
<gene>
    <name evidence="2" type="ORF">HaLaN_03071</name>
</gene>
<accession>A0A699YMX8</accession>
<dbReference type="GO" id="GO:0005524">
    <property type="term" value="F:ATP binding"/>
    <property type="evidence" value="ECO:0007669"/>
    <property type="project" value="InterPro"/>
</dbReference>
<protein>
    <recommendedName>
        <fullName evidence="1">SNF2 N-terminal domain-containing protein</fullName>
    </recommendedName>
</protein>
<dbReference type="Pfam" id="PF00176">
    <property type="entry name" value="SNF2-rel_dom"/>
    <property type="match status" value="1"/>
</dbReference>
<dbReference type="PANTHER" id="PTHR10799">
    <property type="entry name" value="SNF2/RAD54 HELICASE FAMILY"/>
    <property type="match status" value="1"/>
</dbReference>
<feature type="domain" description="SNF2 N-terminal" evidence="1">
    <location>
        <begin position="4"/>
        <end position="118"/>
    </location>
</feature>
<dbReference type="SUPFAM" id="SSF52540">
    <property type="entry name" value="P-loop containing nucleoside triphosphate hydrolases"/>
    <property type="match status" value="1"/>
</dbReference>
<reference evidence="2 3" key="1">
    <citation type="submission" date="2020-02" db="EMBL/GenBank/DDBJ databases">
        <title>Draft genome sequence of Haematococcus lacustris strain NIES-144.</title>
        <authorList>
            <person name="Morimoto D."/>
            <person name="Nakagawa S."/>
            <person name="Yoshida T."/>
            <person name="Sawayama S."/>
        </authorList>
    </citation>
    <scope>NUCLEOTIDE SEQUENCE [LARGE SCALE GENOMIC DNA]</scope>
    <source>
        <strain evidence="2 3">NIES-144</strain>
    </source>
</reference>
<dbReference type="Proteomes" id="UP000485058">
    <property type="component" value="Unassembled WGS sequence"/>
</dbReference>
<comment type="caution">
    <text evidence="2">The sequence shown here is derived from an EMBL/GenBank/DDBJ whole genome shotgun (WGS) entry which is preliminary data.</text>
</comment>
<feature type="non-terminal residue" evidence="2">
    <location>
        <position position="1"/>
    </location>
</feature>
<evidence type="ECO:0000259" key="1">
    <source>
        <dbReference type="Pfam" id="PF00176"/>
    </source>
</evidence>
<dbReference type="InterPro" id="IPR038718">
    <property type="entry name" value="SNF2-like_sf"/>
</dbReference>
<organism evidence="2 3">
    <name type="scientific">Haematococcus lacustris</name>
    <name type="common">Green alga</name>
    <name type="synonym">Haematococcus pluvialis</name>
    <dbReference type="NCBI Taxonomy" id="44745"/>
    <lineage>
        <taxon>Eukaryota</taxon>
        <taxon>Viridiplantae</taxon>
        <taxon>Chlorophyta</taxon>
        <taxon>core chlorophytes</taxon>
        <taxon>Chlorophyceae</taxon>
        <taxon>CS clade</taxon>
        <taxon>Chlamydomonadales</taxon>
        <taxon>Haematococcaceae</taxon>
        <taxon>Haematococcus</taxon>
    </lineage>
</organism>
<dbReference type="AlphaFoldDB" id="A0A699YMX8"/>
<feature type="non-terminal residue" evidence="2">
    <location>
        <position position="122"/>
    </location>
</feature>
<dbReference type="InterPro" id="IPR027417">
    <property type="entry name" value="P-loop_NTPase"/>
</dbReference>
<name>A0A699YMX8_HAELA</name>
<dbReference type="Gene3D" id="3.40.50.10810">
    <property type="entry name" value="Tandem AAA-ATPase domain"/>
    <property type="match status" value="1"/>
</dbReference>
<dbReference type="InterPro" id="IPR000330">
    <property type="entry name" value="SNF2_N"/>
</dbReference>
<dbReference type="EMBL" id="BLLF01000141">
    <property type="protein sequence ID" value="GFH08154.1"/>
    <property type="molecule type" value="Genomic_DNA"/>
</dbReference>
<evidence type="ECO:0000313" key="3">
    <source>
        <dbReference type="Proteomes" id="UP000485058"/>
    </source>
</evidence>